<dbReference type="InterPro" id="IPR010313">
    <property type="entry name" value="Glycine_N-acyltransferase"/>
</dbReference>
<accession>A0A8B8CF80</accession>
<dbReference type="AlphaFoldDB" id="A0A8B8CF80"/>
<dbReference type="PANTHER" id="PTHR15298:SF1">
    <property type="entry name" value="GLYCINE N-ACYLTRANSFERASE-LIKE PROTEIN"/>
    <property type="match status" value="1"/>
</dbReference>
<dbReference type="Pfam" id="PF08445">
    <property type="entry name" value="FR47"/>
    <property type="match status" value="1"/>
</dbReference>
<dbReference type="PANTHER" id="PTHR15298">
    <property type="entry name" value="L-COA N-ACYLTRANSFERASE-RELATED"/>
    <property type="match status" value="1"/>
</dbReference>
<reference evidence="4" key="1">
    <citation type="submission" date="2025-08" db="UniProtKB">
        <authorList>
            <consortium name="RefSeq"/>
        </authorList>
    </citation>
    <scope>IDENTIFICATION</scope>
    <source>
        <tissue evidence="4">Whole sample</tissue>
    </source>
</reference>
<dbReference type="Gene3D" id="3.40.630.30">
    <property type="match status" value="1"/>
</dbReference>
<dbReference type="InterPro" id="IPR013653">
    <property type="entry name" value="GCN5-like_dom"/>
</dbReference>
<dbReference type="InterPro" id="IPR016181">
    <property type="entry name" value="Acyl_CoA_acyltransferase"/>
</dbReference>
<comment type="similarity">
    <text evidence="1">Belongs to the glycine N-acyltransferase family.</text>
</comment>
<sequence length="281" mass="32136">MDHHKILPAEYDILEQEMEKALPLSICAFVHFKLMRKCNLLEKKSILVNSWPDPSVVVIVDNKDWGILPSAVGFCKGPKFVRSLKALLHLASKNVPSPIFIAGCSPDVIDTLVNLYECKDTCPFEPGHSNTLVYKLPPKNIKHSTIPDGFRVSELGERHIDSVRKSWPYTVEFEQYTSMERWLRYHFSNFPTLCIETEDGQPVAWELQHAYGAVGMLHVVPEFRRNKLGSIVTMALAEKMTNAGQMVFACVDDNNKTGKAFHESNGYIRLPYDIRFCYYFF</sequence>
<keyword evidence="1" id="KW-0012">Acyltransferase</keyword>
<evidence type="ECO:0000313" key="4">
    <source>
        <dbReference type="RefSeq" id="XP_022313844.1"/>
    </source>
</evidence>
<dbReference type="KEGG" id="cvn:111118592"/>
<dbReference type="GO" id="GO:0047961">
    <property type="term" value="F:glycine N-acyltransferase activity"/>
    <property type="evidence" value="ECO:0007669"/>
    <property type="project" value="InterPro"/>
</dbReference>
<dbReference type="EC" id="2.3.1.-" evidence="1"/>
<evidence type="ECO:0000259" key="2">
    <source>
        <dbReference type="PROSITE" id="PS51186"/>
    </source>
</evidence>
<dbReference type="SUPFAM" id="SSF55729">
    <property type="entry name" value="Acyl-CoA N-acyltransferases (Nat)"/>
    <property type="match status" value="1"/>
</dbReference>
<feature type="domain" description="N-acetyltransferase" evidence="2">
    <location>
        <begin position="150"/>
        <end position="281"/>
    </location>
</feature>
<dbReference type="OrthoDB" id="6141385at2759"/>
<dbReference type="InterPro" id="IPR000182">
    <property type="entry name" value="GNAT_dom"/>
</dbReference>
<evidence type="ECO:0000313" key="3">
    <source>
        <dbReference type="Proteomes" id="UP000694844"/>
    </source>
</evidence>
<protein>
    <recommendedName>
        <fullName evidence="1">Glycine N-acyltransferase-like protein</fullName>
        <ecNumber evidence="1">2.3.1.-</ecNumber>
    </recommendedName>
</protein>
<name>A0A8B8CF80_CRAVI</name>
<dbReference type="Proteomes" id="UP000694844">
    <property type="component" value="Chromosome 2"/>
</dbReference>
<proteinExistence type="inferred from homology"/>
<keyword evidence="3" id="KW-1185">Reference proteome</keyword>
<dbReference type="GeneID" id="111118592"/>
<dbReference type="GO" id="GO:0005739">
    <property type="term" value="C:mitochondrion"/>
    <property type="evidence" value="ECO:0007669"/>
    <property type="project" value="InterPro"/>
</dbReference>
<evidence type="ECO:0000256" key="1">
    <source>
        <dbReference type="RuleBase" id="RU368002"/>
    </source>
</evidence>
<dbReference type="PROSITE" id="PS51186">
    <property type="entry name" value="GNAT"/>
    <property type="match status" value="1"/>
</dbReference>
<dbReference type="RefSeq" id="XP_022313844.1">
    <property type="nucleotide sequence ID" value="XM_022458136.1"/>
</dbReference>
<keyword evidence="1" id="KW-0808">Transferase</keyword>
<organism evidence="3 4">
    <name type="scientific">Crassostrea virginica</name>
    <name type="common">Eastern oyster</name>
    <dbReference type="NCBI Taxonomy" id="6565"/>
    <lineage>
        <taxon>Eukaryota</taxon>
        <taxon>Metazoa</taxon>
        <taxon>Spiralia</taxon>
        <taxon>Lophotrochozoa</taxon>
        <taxon>Mollusca</taxon>
        <taxon>Bivalvia</taxon>
        <taxon>Autobranchia</taxon>
        <taxon>Pteriomorphia</taxon>
        <taxon>Ostreida</taxon>
        <taxon>Ostreoidea</taxon>
        <taxon>Ostreidae</taxon>
        <taxon>Crassostrea</taxon>
    </lineage>
</organism>
<gene>
    <name evidence="4" type="primary">LOC111118592</name>
</gene>